<comment type="similarity">
    <text evidence="12">Belongs to the class VI-like SAM-binding methyltransferase superfamily. CHO2 family.</text>
</comment>
<keyword evidence="10 12" id="KW-0594">Phospholipid biosynthesis</keyword>
<keyword evidence="8 12" id="KW-0443">Lipid metabolism</keyword>
<feature type="region of interest" description="Disordered" evidence="13">
    <location>
        <begin position="660"/>
        <end position="706"/>
    </location>
</feature>
<dbReference type="GO" id="GO:0032259">
    <property type="term" value="P:methylation"/>
    <property type="evidence" value="ECO:0007669"/>
    <property type="project" value="UniProtKB-KW"/>
</dbReference>
<evidence type="ECO:0000256" key="5">
    <source>
        <dbReference type="ARBA" id="ARBA00022691"/>
    </source>
</evidence>
<feature type="region of interest" description="Disordered" evidence="13">
    <location>
        <begin position="1"/>
        <end position="24"/>
    </location>
</feature>
<dbReference type="EC" id="2.1.1.17" evidence="12"/>
<evidence type="ECO:0000256" key="12">
    <source>
        <dbReference type="RuleBase" id="RU361122"/>
    </source>
</evidence>
<dbReference type="GO" id="GO:0004608">
    <property type="term" value="F:phosphatidylethanolamine N-methyltransferase activity"/>
    <property type="evidence" value="ECO:0007669"/>
    <property type="project" value="UniProtKB-UniRule"/>
</dbReference>
<evidence type="ECO:0000256" key="7">
    <source>
        <dbReference type="ARBA" id="ARBA00022989"/>
    </source>
</evidence>
<evidence type="ECO:0000256" key="6">
    <source>
        <dbReference type="ARBA" id="ARBA00022692"/>
    </source>
</evidence>
<name>A0A1R0H1I7_9FUNG</name>
<keyword evidence="4 12" id="KW-0808">Transferase</keyword>
<dbReference type="UniPathway" id="UPA00753"/>
<evidence type="ECO:0000256" key="3">
    <source>
        <dbReference type="ARBA" id="ARBA00022603"/>
    </source>
</evidence>
<evidence type="ECO:0000256" key="9">
    <source>
        <dbReference type="ARBA" id="ARBA00023136"/>
    </source>
</evidence>
<feature type="transmembrane region" description="Helical" evidence="12">
    <location>
        <begin position="224"/>
        <end position="241"/>
    </location>
</feature>
<evidence type="ECO:0000256" key="11">
    <source>
        <dbReference type="ARBA" id="ARBA00023264"/>
    </source>
</evidence>
<dbReference type="OrthoDB" id="4583at2759"/>
<keyword evidence="9 12" id="KW-0472">Membrane</keyword>
<comment type="caution">
    <text evidence="14">The sequence shown here is derived from an EMBL/GenBank/DDBJ whole genome shotgun (WGS) entry which is preliminary data.</text>
</comment>
<dbReference type="InterPro" id="IPR016219">
    <property type="entry name" value="Phosphatid-EA_MeTrfase_fun"/>
</dbReference>
<feature type="region of interest" description="Disordered" evidence="13">
    <location>
        <begin position="967"/>
        <end position="990"/>
    </location>
</feature>
<proteinExistence type="inferred from homology"/>
<gene>
    <name evidence="14" type="ORF">AYI68_g2877</name>
</gene>
<dbReference type="GO" id="GO:0005789">
    <property type="term" value="C:endoplasmic reticulum membrane"/>
    <property type="evidence" value="ECO:0007669"/>
    <property type="project" value="UniProtKB-SubCell"/>
</dbReference>
<dbReference type="Pfam" id="PF04191">
    <property type="entry name" value="PEMT"/>
    <property type="match status" value="2"/>
</dbReference>
<dbReference type="PANTHER" id="PTHR32138:SF0">
    <property type="entry name" value="PHOSPHATIDYLETHANOLAMINE N-METHYLTRANSFERASE"/>
    <property type="match status" value="1"/>
</dbReference>
<dbReference type="Proteomes" id="UP000187455">
    <property type="component" value="Unassembled WGS sequence"/>
</dbReference>
<comment type="catalytic activity">
    <reaction evidence="12">
        <text>a 1,2-diacyl-sn-glycero-3-phosphoethanolamine + S-adenosyl-L-methionine = a 1,2-diacyl-sn-glycero-3-phospho-N-methylethanolamine + S-adenosyl-L-homocysteine + H(+)</text>
        <dbReference type="Rhea" id="RHEA:11164"/>
        <dbReference type="ChEBI" id="CHEBI:15378"/>
        <dbReference type="ChEBI" id="CHEBI:57856"/>
        <dbReference type="ChEBI" id="CHEBI:59789"/>
        <dbReference type="ChEBI" id="CHEBI:64573"/>
        <dbReference type="ChEBI" id="CHEBI:64612"/>
        <dbReference type="EC" id="2.1.1.17"/>
    </reaction>
</comment>
<feature type="transmembrane region" description="Helical" evidence="12">
    <location>
        <begin position="479"/>
        <end position="499"/>
    </location>
</feature>
<feature type="transmembrane region" description="Helical" evidence="12">
    <location>
        <begin position="396"/>
        <end position="414"/>
    </location>
</feature>
<feature type="transmembrane region" description="Helical" evidence="12">
    <location>
        <begin position="587"/>
        <end position="615"/>
    </location>
</feature>
<evidence type="ECO:0000313" key="15">
    <source>
        <dbReference type="Proteomes" id="UP000187455"/>
    </source>
</evidence>
<dbReference type="PROSITE" id="PS51598">
    <property type="entry name" value="SAM_CHO2"/>
    <property type="match status" value="1"/>
</dbReference>
<feature type="transmembrane region" description="Helical" evidence="12">
    <location>
        <begin position="110"/>
        <end position="132"/>
    </location>
</feature>
<keyword evidence="5 12" id="KW-0949">S-adenosyl-L-methionine</keyword>
<comment type="subcellular location">
    <subcellularLocation>
        <location evidence="1">Endomembrane system</location>
        <topology evidence="1">Multi-pass membrane protein</topology>
    </subcellularLocation>
    <subcellularLocation>
        <location evidence="12">Endoplasmic reticulum membrane</location>
        <topology evidence="12">Multi-pass membrane protein</topology>
    </subcellularLocation>
</comment>
<comment type="function">
    <text evidence="12">Catalyzes the first step of the methylation pathway of phosphatidylcholine biosynthesis, the SAM-dependent methylation of phosphatidylethanolamine (PE) to phosphatidylmonomethylethanolamine (PMME).</text>
</comment>
<evidence type="ECO:0000256" key="4">
    <source>
        <dbReference type="ARBA" id="ARBA00022679"/>
    </source>
</evidence>
<dbReference type="STRING" id="133383.A0A1R0H1I7"/>
<feature type="transmembrane region" description="Helical" evidence="12">
    <location>
        <begin position="426"/>
        <end position="449"/>
    </location>
</feature>
<evidence type="ECO:0000256" key="10">
    <source>
        <dbReference type="ARBA" id="ARBA00023209"/>
    </source>
</evidence>
<keyword evidence="15" id="KW-1185">Reference proteome</keyword>
<evidence type="ECO:0000256" key="13">
    <source>
        <dbReference type="SAM" id="MobiDB-lite"/>
    </source>
</evidence>
<feature type="transmembrane region" description="Helical" evidence="12">
    <location>
        <begin position="520"/>
        <end position="542"/>
    </location>
</feature>
<evidence type="ECO:0000256" key="8">
    <source>
        <dbReference type="ARBA" id="ARBA00023098"/>
    </source>
</evidence>
<evidence type="ECO:0000313" key="14">
    <source>
        <dbReference type="EMBL" id="OLY82999.1"/>
    </source>
</evidence>
<dbReference type="EMBL" id="LSSL01001130">
    <property type="protein sequence ID" value="OLY82999.1"/>
    <property type="molecule type" value="Genomic_DNA"/>
</dbReference>
<reference evidence="14 15" key="1">
    <citation type="journal article" date="2016" name="Mol. Biol. Evol.">
        <title>Genome-Wide Survey of Gut Fungi (Harpellales) Reveals the First Horizontally Transferred Ubiquitin Gene from a Mosquito Host.</title>
        <authorList>
            <person name="Wang Y."/>
            <person name="White M.M."/>
            <person name="Kvist S."/>
            <person name="Moncalvo J.M."/>
        </authorList>
    </citation>
    <scope>NUCLEOTIDE SEQUENCE [LARGE SCALE GENOMIC DNA]</scope>
    <source>
        <strain evidence="14 15">ALG-7-W6</strain>
    </source>
</reference>
<feature type="compositionally biased region" description="Basic and acidic residues" evidence="13">
    <location>
        <begin position="967"/>
        <end position="984"/>
    </location>
</feature>
<organism evidence="14 15">
    <name type="scientific">Smittium mucronatum</name>
    <dbReference type="NCBI Taxonomy" id="133383"/>
    <lineage>
        <taxon>Eukaryota</taxon>
        <taxon>Fungi</taxon>
        <taxon>Fungi incertae sedis</taxon>
        <taxon>Zoopagomycota</taxon>
        <taxon>Kickxellomycotina</taxon>
        <taxon>Harpellomycetes</taxon>
        <taxon>Harpellales</taxon>
        <taxon>Legeriomycetaceae</taxon>
        <taxon>Smittium</taxon>
    </lineage>
</organism>
<keyword evidence="6 12" id="KW-0812">Transmembrane</keyword>
<keyword evidence="12" id="KW-0256">Endoplasmic reticulum</keyword>
<evidence type="ECO:0000256" key="1">
    <source>
        <dbReference type="ARBA" id="ARBA00004127"/>
    </source>
</evidence>
<sequence length="1098" mass="125883">MIRQRKVLPVPCPEKGSMKKHPAVSVQENPPLPDINYDINPDANPDSNPADLLIGSTPNGFEFAVPKTKSFIHSLFNLDFSKKSAFDYFTLFNLFCLFAAYFLFHGNQKRLFFGISFAFWRISYNFGIGYLLHWQSQRQGLVALYKRYFIKTKGKDHPRLWIRSQLEKNMGPDYNFEDVAPEFNTWLLFRNLVDLVLLCDFTSYFFFVLSFAGSGSKNAEWWQVFLRYFGGSLLIVFNLWVKIDAHRVVKDYAWYWGDFFFKVKQWLIFDGVFEIAPHPMYSIGYTGYYGASLITGSYTIFFASVLAHITQFLFLIFVEDPHIEKTYEKPPSIDEVVRINKIKIENLDHSIDPSLKDVLPDSLSSISNPITDINSNILRKDLVGIVNISLFRSVDALTILLLIYSFIIPVIFAHMLNYSLDIHQTLLNFSIINCLFWILIRSLGIGLVLKYQSQDQWWTKWFIKRGGSLDEAFQSWKSLYNTSIVMSFSSFLLIAIFVHKWSGGTPLSLHIYENEQFQDTVFRMSLGMILMGLQFWCSNSIYESIGSFGWYYGDFFVPLTNHGSRKLLYKGVYRYLNNPEKFLGQTAFFGLSLISGSWLVFALALFLQISLWIFYSSVEAPHMKKLYGEQVRTVSGVTLGFKRAIQDTPLVKLFTPSLEKKDDDSSINKDSLTPEFQKTEQKGARKDDSEYSFGLESNKKSNKSGRPYRLSAGSIADFVNETKELFRNAKERLKRTNAFSEVEKIERLEDYKFDLIKGNDPQEDESNNVYDLGEPIHISWEAPVTHSRKDWVGIYKITSNFFPHVSTVSSQGNYVYIHPDDELLTEFVNGDCFFTGNALGVKSVKGKEDDGKLELNVFYGDAVFSGDSLPWEEGTYEMRLHHGYTHYVISSSKPFEIKGNLLFFLIYLCIPITKNLKLYTCHTIAQRPDKQIKNLDLDYVDETFPKIVNRCLSVTITKRIRESDVTESELDAKTEANSEPKKGSQDIVTNGVCKGHDPNTYDRDLVLCKTEIVGPLKALDDPIGISGELEESMAKRLAGCIEGYFKMDYSYEVLVTAAKNGLTVREVGLHIYKGRKALDDFAKIQAESLVSCQSQENI</sequence>
<keyword evidence="7 12" id="KW-1133">Transmembrane helix</keyword>
<keyword evidence="3 12" id="KW-0489">Methyltransferase</keyword>
<dbReference type="InterPro" id="IPR007318">
    <property type="entry name" value="Phopholipid_MeTrfase"/>
</dbReference>
<evidence type="ECO:0000256" key="2">
    <source>
        <dbReference type="ARBA" id="ARBA00022516"/>
    </source>
</evidence>
<comment type="pathway">
    <text evidence="12">Phospholipid metabolism; phosphatidylcholine biosynthesis.</text>
</comment>
<comment type="caution">
    <text evidence="12">Lacks conserved residue(s) required for the propagation of feature annotation.</text>
</comment>
<feature type="transmembrane region" description="Helical" evidence="12">
    <location>
        <begin position="85"/>
        <end position="104"/>
    </location>
</feature>
<dbReference type="GO" id="GO:0006656">
    <property type="term" value="P:phosphatidylcholine biosynthetic process"/>
    <property type="evidence" value="ECO:0007669"/>
    <property type="project" value="UniProtKB-UniRule"/>
</dbReference>
<feature type="compositionally biased region" description="Basic and acidic residues" evidence="13">
    <location>
        <begin position="677"/>
        <end position="689"/>
    </location>
</feature>
<protein>
    <recommendedName>
        <fullName evidence="12">Phosphatidylethanolamine N-methyltransferase</fullName>
        <shortName evidence="12">PEAMT</shortName>
        <ecNumber evidence="12">2.1.1.17</ecNumber>
    </recommendedName>
</protein>
<feature type="transmembrane region" description="Helical" evidence="12">
    <location>
        <begin position="192"/>
        <end position="212"/>
    </location>
</feature>
<keyword evidence="11 12" id="KW-1208">Phospholipid metabolism</keyword>
<accession>A0A1R0H1I7</accession>
<keyword evidence="2 12" id="KW-0444">Lipid biosynthesis</keyword>
<dbReference type="AlphaFoldDB" id="A0A1R0H1I7"/>
<dbReference type="PANTHER" id="PTHR32138">
    <property type="entry name" value="PHOSPHATIDYLETHANOLAMINE N-METHYLTRANSFERASE"/>
    <property type="match status" value="1"/>
</dbReference>